<proteinExistence type="predicted"/>
<sequence length="127" mass="14472">ELHINKPGPFTLALDGVGVFAFADEIEKGLRLSKPPLASQQCFEWILRCWENNEDSRPTFLLCKEFFQDLILDTAGSYFPKDSSPSPPWGSTNTPFLDFMKARDDFRATWEGDNAAMQVDYIRVYAV</sequence>
<reference evidence="1" key="1">
    <citation type="submission" date="2021-06" db="EMBL/GenBank/DDBJ databases">
        <authorList>
            <person name="Hodson N. C."/>
            <person name="Mongue J. A."/>
            <person name="Jaron S. K."/>
        </authorList>
    </citation>
    <scope>NUCLEOTIDE SEQUENCE</scope>
</reference>
<feature type="non-terminal residue" evidence="1">
    <location>
        <position position="1"/>
    </location>
</feature>
<gene>
    <name evidence="1" type="ORF">AFUS01_LOCUS6264</name>
</gene>
<evidence type="ECO:0000313" key="2">
    <source>
        <dbReference type="Proteomes" id="UP000708208"/>
    </source>
</evidence>
<name>A0A8J2JLS7_9HEXA</name>
<accession>A0A8J2JLS7</accession>
<organism evidence="1 2">
    <name type="scientific">Allacma fusca</name>
    <dbReference type="NCBI Taxonomy" id="39272"/>
    <lineage>
        <taxon>Eukaryota</taxon>
        <taxon>Metazoa</taxon>
        <taxon>Ecdysozoa</taxon>
        <taxon>Arthropoda</taxon>
        <taxon>Hexapoda</taxon>
        <taxon>Collembola</taxon>
        <taxon>Symphypleona</taxon>
        <taxon>Sminthuridae</taxon>
        <taxon>Allacma</taxon>
    </lineage>
</organism>
<keyword evidence="2" id="KW-1185">Reference proteome</keyword>
<evidence type="ECO:0000313" key="1">
    <source>
        <dbReference type="EMBL" id="CAG7716774.1"/>
    </source>
</evidence>
<comment type="caution">
    <text evidence="1">The sequence shown here is derived from an EMBL/GenBank/DDBJ whole genome shotgun (WGS) entry which is preliminary data.</text>
</comment>
<dbReference type="OrthoDB" id="4781at2759"/>
<dbReference type="Proteomes" id="UP000708208">
    <property type="component" value="Unassembled WGS sequence"/>
</dbReference>
<evidence type="ECO:0008006" key="3">
    <source>
        <dbReference type="Google" id="ProtNLM"/>
    </source>
</evidence>
<dbReference type="EMBL" id="CAJVCH010041129">
    <property type="protein sequence ID" value="CAG7716774.1"/>
    <property type="molecule type" value="Genomic_DNA"/>
</dbReference>
<protein>
    <recommendedName>
        <fullName evidence="3">Serine-threonine/tyrosine-protein kinase catalytic domain-containing protein</fullName>
    </recommendedName>
</protein>
<dbReference type="AlphaFoldDB" id="A0A8J2JLS7"/>